<organism evidence="1 2">
    <name type="scientific">Francisella frigiditurris</name>
    <dbReference type="NCBI Taxonomy" id="1542390"/>
    <lineage>
        <taxon>Bacteria</taxon>
        <taxon>Pseudomonadati</taxon>
        <taxon>Pseudomonadota</taxon>
        <taxon>Gammaproteobacteria</taxon>
        <taxon>Thiotrichales</taxon>
        <taxon>Francisellaceae</taxon>
        <taxon>Francisella</taxon>
    </lineage>
</organism>
<accession>A0A1J0KUU2</accession>
<dbReference type="KEGG" id="frc:KX01_1007"/>
<dbReference type="Proteomes" id="UP000182521">
    <property type="component" value="Chromosome"/>
</dbReference>
<proteinExistence type="predicted"/>
<dbReference type="InterPro" id="IPR021952">
    <property type="entry name" value="Flpp3-like"/>
</dbReference>
<dbReference type="Pfam" id="PF12092">
    <property type="entry name" value="DUF3568"/>
    <property type="match status" value="1"/>
</dbReference>
<evidence type="ECO:0000313" key="1">
    <source>
        <dbReference type="EMBL" id="APC97584.1"/>
    </source>
</evidence>
<keyword evidence="2" id="KW-1185">Reference proteome</keyword>
<dbReference type="EMBL" id="CP009654">
    <property type="protein sequence ID" value="APC97584.1"/>
    <property type="molecule type" value="Genomic_DNA"/>
</dbReference>
<evidence type="ECO:0008006" key="3">
    <source>
        <dbReference type="Google" id="ProtNLM"/>
    </source>
</evidence>
<protein>
    <recommendedName>
        <fullName evidence="3">Lipoprotein</fullName>
    </recommendedName>
</protein>
<reference evidence="2" key="1">
    <citation type="submission" date="2014-10" db="EMBL/GenBank/DDBJ databases">
        <authorList>
            <person name="Kuske C.R."/>
            <person name="Challacombe J.F."/>
            <person name="Daligault H.E."/>
            <person name="Davenport K.W."/>
            <person name="Johnson S.L."/>
            <person name="Siddaramappa S."/>
            <person name="Petersen J.M."/>
        </authorList>
    </citation>
    <scope>NUCLEOTIDE SEQUENCE [LARGE SCALE GENOMIC DNA]</scope>
    <source>
        <strain evidence="2">CA97-1460</strain>
    </source>
</reference>
<dbReference type="STRING" id="1542390.KX01_1007"/>
<dbReference type="RefSeq" id="WP_071663935.1">
    <property type="nucleotide sequence ID" value="NZ_CP009654.1"/>
</dbReference>
<gene>
    <name evidence="1" type="ORF">KX01_1007</name>
</gene>
<sequence>MKKIYFGFLLGLSTLFLNGCIVAAVGLGAGTVAYVNGNYSMNMDGGVIKVYNAALKALEANNNYIISSKEASSEKAEIKGSTKVDSTKFKIEIEKITDNASKVTIKFGVFGDQSQSATLMTSIDNNTK</sequence>
<dbReference type="AlphaFoldDB" id="A0A1J0KUU2"/>
<name>A0A1J0KUU2_9GAMM</name>
<evidence type="ECO:0000313" key="2">
    <source>
        <dbReference type="Proteomes" id="UP000182521"/>
    </source>
</evidence>